<dbReference type="PANTHER" id="PTHR43798:SF14">
    <property type="entry name" value="SERINE HYDROLASE-LIKE PROTEIN DDB_G0286239"/>
    <property type="match status" value="1"/>
</dbReference>
<dbReference type="EMBL" id="JAZDUA010000198">
    <property type="protein sequence ID" value="KAK7864620.1"/>
    <property type="molecule type" value="Genomic_DNA"/>
</dbReference>
<dbReference type="InterPro" id="IPR050266">
    <property type="entry name" value="AB_hydrolase_sf"/>
</dbReference>
<name>A0AAN9VMF9_9ORTH</name>
<keyword evidence="5" id="KW-1185">Reference proteome</keyword>
<dbReference type="GO" id="GO:0016787">
    <property type="term" value="F:hydrolase activity"/>
    <property type="evidence" value="ECO:0007669"/>
    <property type="project" value="UniProtKB-KW"/>
</dbReference>
<evidence type="ECO:0000313" key="5">
    <source>
        <dbReference type="Proteomes" id="UP001378592"/>
    </source>
</evidence>
<gene>
    <name evidence="4" type="ORF">R5R35_012399</name>
</gene>
<accession>A0AAN9VMF9</accession>
<reference evidence="4 5" key="1">
    <citation type="submission" date="2024-03" db="EMBL/GenBank/DDBJ databases">
        <title>The genome assembly and annotation of the cricket Gryllus longicercus Weissman &amp; Gray.</title>
        <authorList>
            <person name="Szrajer S."/>
            <person name="Gray D."/>
            <person name="Ylla G."/>
        </authorList>
    </citation>
    <scope>NUCLEOTIDE SEQUENCE [LARGE SCALE GENOMIC DNA]</scope>
    <source>
        <strain evidence="4">DAG 2021-001</strain>
        <tissue evidence="4">Whole body minus gut</tissue>
    </source>
</reference>
<sequence>MTEWTEVRVPVPWGHVAAKSKGNPKDWPVLCVHGIQDNANTFDHLVPLLPSSFFYVCVDLPGHGFSSPFPSGLVLDFFDYVLVLKRVVDYFEWKKVVYMAHSLGAQLGTYFSVIFPEIVAKLIMLDAVGPFCIPTEQFWEKHRTLNKGLCDLEQRMQERAAPKYSYNEAVTRLTQNRFSNISYESAETLVKRSLIRNDEGYSYSTDQRLKLTLWANVDAKTQISTLAKIQCPQLLIIASESAPFFKMPFFKNIISVYKRKYNFTSHVVKGNHDVHLDHPERVANLISKFLKFSKSSL</sequence>
<organism evidence="4 5">
    <name type="scientific">Gryllus longicercus</name>
    <dbReference type="NCBI Taxonomy" id="2509291"/>
    <lineage>
        <taxon>Eukaryota</taxon>
        <taxon>Metazoa</taxon>
        <taxon>Ecdysozoa</taxon>
        <taxon>Arthropoda</taxon>
        <taxon>Hexapoda</taxon>
        <taxon>Insecta</taxon>
        <taxon>Pterygota</taxon>
        <taxon>Neoptera</taxon>
        <taxon>Polyneoptera</taxon>
        <taxon>Orthoptera</taxon>
        <taxon>Ensifera</taxon>
        <taxon>Gryllidea</taxon>
        <taxon>Grylloidea</taxon>
        <taxon>Gryllidae</taxon>
        <taxon>Gryllinae</taxon>
        <taxon>Gryllus</taxon>
    </lineage>
</organism>
<dbReference type="InterPro" id="IPR029058">
    <property type="entry name" value="AB_hydrolase_fold"/>
</dbReference>
<dbReference type="InterPro" id="IPR000073">
    <property type="entry name" value="AB_hydrolase_1"/>
</dbReference>
<keyword evidence="2" id="KW-0378">Hydrolase</keyword>
<dbReference type="AlphaFoldDB" id="A0AAN9VMF9"/>
<dbReference type="Proteomes" id="UP001378592">
    <property type="component" value="Unassembled WGS sequence"/>
</dbReference>
<feature type="domain" description="AB hydrolase-1" evidence="3">
    <location>
        <begin position="28"/>
        <end position="278"/>
    </location>
</feature>
<comment type="similarity">
    <text evidence="1">Belongs to the AB hydrolase superfamily.</text>
</comment>
<dbReference type="GO" id="GO:0016020">
    <property type="term" value="C:membrane"/>
    <property type="evidence" value="ECO:0007669"/>
    <property type="project" value="TreeGrafter"/>
</dbReference>
<dbReference type="SUPFAM" id="SSF53474">
    <property type="entry name" value="alpha/beta-Hydrolases"/>
    <property type="match status" value="1"/>
</dbReference>
<protein>
    <recommendedName>
        <fullName evidence="3">AB hydrolase-1 domain-containing protein</fullName>
    </recommendedName>
</protein>
<evidence type="ECO:0000256" key="1">
    <source>
        <dbReference type="ARBA" id="ARBA00008645"/>
    </source>
</evidence>
<dbReference type="Gene3D" id="3.40.50.1820">
    <property type="entry name" value="alpha/beta hydrolase"/>
    <property type="match status" value="1"/>
</dbReference>
<comment type="caution">
    <text evidence="4">The sequence shown here is derived from an EMBL/GenBank/DDBJ whole genome shotgun (WGS) entry which is preliminary data.</text>
</comment>
<evidence type="ECO:0000259" key="3">
    <source>
        <dbReference type="Pfam" id="PF00561"/>
    </source>
</evidence>
<evidence type="ECO:0000256" key="2">
    <source>
        <dbReference type="ARBA" id="ARBA00022801"/>
    </source>
</evidence>
<proteinExistence type="inferred from homology"/>
<dbReference type="PANTHER" id="PTHR43798">
    <property type="entry name" value="MONOACYLGLYCEROL LIPASE"/>
    <property type="match status" value="1"/>
</dbReference>
<evidence type="ECO:0000313" key="4">
    <source>
        <dbReference type="EMBL" id="KAK7864620.1"/>
    </source>
</evidence>
<dbReference type="Pfam" id="PF00561">
    <property type="entry name" value="Abhydrolase_1"/>
    <property type="match status" value="1"/>
</dbReference>